<accession>A0A158CM53</accession>
<evidence type="ECO:0000313" key="2">
    <source>
        <dbReference type="Proteomes" id="UP000071859"/>
    </source>
</evidence>
<dbReference type="EMBL" id="FCOX02000021">
    <property type="protein sequence ID" value="SAK83435.1"/>
    <property type="molecule type" value="Genomic_DNA"/>
</dbReference>
<evidence type="ECO:0000313" key="1">
    <source>
        <dbReference type="EMBL" id="SAK83435.1"/>
    </source>
</evidence>
<evidence type="ECO:0008006" key="3">
    <source>
        <dbReference type="Google" id="ProtNLM"/>
    </source>
</evidence>
<keyword evidence="2" id="KW-1185">Reference proteome</keyword>
<dbReference type="AlphaFoldDB" id="A0A158CM53"/>
<proteinExistence type="predicted"/>
<organism evidence="1 2">
    <name type="scientific">Caballeronia calidae</name>
    <dbReference type="NCBI Taxonomy" id="1777139"/>
    <lineage>
        <taxon>Bacteria</taxon>
        <taxon>Pseudomonadati</taxon>
        <taxon>Pseudomonadota</taxon>
        <taxon>Betaproteobacteria</taxon>
        <taxon>Burkholderiales</taxon>
        <taxon>Burkholderiaceae</taxon>
        <taxon>Caballeronia</taxon>
    </lineage>
</organism>
<protein>
    <recommendedName>
        <fullName evidence="3">HTH OST-type domain-containing protein</fullName>
    </recommendedName>
</protein>
<name>A0A158CM53_9BURK</name>
<dbReference type="Proteomes" id="UP000071859">
    <property type="component" value="Unassembled WGS sequence"/>
</dbReference>
<sequence length="262" mass="29694">MLRLQQYERLMKALLVDHEIDGEIYTLKQARAQRVDEFATDTLGLLVKKLFGSFVVADDAHKSMPKRRNVAPKAPAFSYRISLQMSAADHAQVVAELEDLVNVRNRLVHHFINYFDLWSVDGCAAAQVKLSEHYALIDGHCNRLQHWSTRMNEAKSAMLDEMGTPAFLNLLVDSRLPGEMIEGAIAGIVCALREAAAELAIDGWTRLDDAVAFVVERYPAQTPDKCGCRSWKQVLHESRIFELRYRTNGGDSRFAWFRERGA</sequence>
<gene>
    <name evidence="1" type="ORF">AWB78_04133</name>
</gene>
<reference evidence="1" key="1">
    <citation type="submission" date="2016-01" db="EMBL/GenBank/DDBJ databases">
        <authorList>
            <person name="Peeters C."/>
        </authorList>
    </citation>
    <scope>NUCLEOTIDE SEQUENCE</scope>
    <source>
        <strain evidence="1">LMG 29321</strain>
    </source>
</reference>
<comment type="caution">
    <text evidence="1">The sequence shown here is derived from an EMBL/GenBank/DDBJ whole genome shotgun (WGS) entry which is preliminary data.</text>
</comment>